<dbReference type="EMBL" id="GIFC01009573">
    <property type="protein sequence ID" value="MXU91656.1"/>
    <property type="molecule type" value="Transcribed_RNA"/>
</dbReference>
<organism evidence="2">
    <name type="scientific">Ixodes ricinus</name>
    <name type="common">Common tick</name>
    <name type="synonym">Acarus ricinus</name>
    <dbReference type="NCBI Taxonomy" id="34613"/>
    <lineage>
        <taxon>Eukaryota</taxon>
        <taxon>Metazoa</taxon>
        <taxon>Ecdysozoa</taxon>
        <taxon>Arthropoda</taxon>
        <taxon>Chelicerata</taxon>
        <taxon>Arachnida</taxon>
        <taxon>Acari</taxon>
        <taxon>Parasitiformes</taxon>
        <taxon>Ixodida</taxon>
        <taxon>Ixodoidea</taxon>
        <taxon>Ixodidae</taxon>
        <taxon>Ixodinae</taxon>
        <taxon>Ixodes</taxon>
    </lineage>
</organism>
<evidence type="ECO:0000256" key="1">
    <source>
        <dbReference type="SAM" id="SignalP"/>
    </source>
</evidence>
<keyword evidence="1" id="KW-0732">Signal</keyword>
<reference evidence="2" key="1">
    <citation type="submission" date="2019-12" db="EMBL/GenBank/DDBJ databases">
        <title>An insight into the sialome of adult female Ixodes ricinus ticks feeding for 6 days.</title>
        <authorList>
            <person name="Perner J."/>
            <person name="Ribeiro J.M.C."/>
        </authorList>
    </citation>
    <scope>NUCLEOTIDE SEQUENCE</scope>
    <source>
        <strain evidence="2">Semi-engorged</strain>
        <tissue evidence="2">Salivary glands</tissue>
    </source>
</reference>
<feature type="signal peptide" evidence="1">
    <location>
        <begin position="1"/>
        <end position="19"/>
    </location>
</feature>
<feature type="chain" id="PRO_5025357845" evidence="1">
    <location>
        <begin position="20"/>
        <end position="124"/>
    </location>
</feature>
<protein>
    <submittedName>
        <fullName evidence="2">Putative secreted protein</fullName>
    </submittedName>
</protein>
<dbReference type="AlphaFoldDB" id="A0A6B0UPV6"/>
<sequence length="124" mass="14231">MFGRLFFHLLCGIVVRREADEKHGRPTEVRGKGPVLQAAAYDRSVTKVSRCRVNEKQVPWLFLAIRRREVGIWKITGVFHREWQFLVTVSQYLLWVPEIGGVEACSALVEGHVLDWQNTGSVQL</sequence>
<accession>A0A6B0UPV6</accession>
<evidence type="ECO:0000313" key="2">
    <source>
        <dbReference type="EMBL" id="MXU91656.1"/>
    </source>
</evidence>
<name>A0A6B0UPV6_IXORI</name>
<proteinExistence type="predicted"/>